<sequence>MVRQLETKTGFSSQQVYTSDIPLLKQFFNQLKDTGKEDTDTEAFGIPFMMARQGEELVAFASFTEEGGVANLSFYHHATVDISKLASWKSQVLKEAAFHPYASLKDKTQLKNSIRQLTGWLNNVN</sequence>
<protein>
    <submittedName>
        <fullName evidence="1">Uncharacterized protein</fullName>
    </submittedName>
</protein>
<organism evidence="1 2">
    <name type="scientific">Polluticaenibacter yanchengensis</name>
    <dbReference type="NCBI Taxonomy" id="3014562"/>
    <lineage>
        <taxon>Bacteria</taxon>
        <taxon>Pseudomonadati</taxon>
        <taxon>Bacteroidota</taxon>
        <taxon>Chitinophagia</taxon>
        <taxon>Chitinophagales</taxon>
        <taxon>Chitinophagaceae</taxon>
        <taxon>Polluticaenibacter</taxon>
    </lineage>
</organism>
<dbReference type="Proteomes" id="UP001210231">
    <property type="component" value="Unassembled WGS sequence"/>
</dbReference>
<evidence type="ECO:0000313" key="1">
    <source>
        <dbReference type="EMBL" id="MDA3616679.1"/>
    </source>
</evidence>
<name>A0ABT4UPX4_9BACT</name>
<gene>
    <name evidence="1" type="ORF">O3P16_17845</name>
</gene>
<comment type="caution">
    <text evidence="1">The sequence shown here is derived from an EMBL/GenBank/DDBJ whole genome shotgun (WGS) entry which is preliminary data.</text>
</comment>
<evidence type="ECO:0000313" key="2">
    <source>
        <dbReference type="Proteomes" id="UP001210231"/>
    </source>
</evidence>
<keyword evidence="2" id="KW-1185">Reference proteome</keyword>
<reference evidence="1 2" key="1">
    <citation type="submission" date="2022-12" db="EMBL/GenBank/DDBJ databases">
        <title>Chitinophagaceae gen. sp. nov., a new member of the family Chitinophagaceae, isolated from soil in a chemical factory.</title>
        <authorList>
            <person name="Ke Z."/>
        </authorList>
    </citation>
    <scope>NUCLEOTIDE SEQUENCE [LARGE SCALE GENOMIC DNA]</scope>
    <source>
        <strain evidence="1 2">LY-5</strain>
    </source>
</reference>
<proteinExistence type="predicted"/>
<accession>A0ABT4UPX4</accession>
<dbReference type="EMBL" id="JAQGEF010000039">
    <property type="protein sequence ID" value="MDA3616679.1"/>
    <property type="molecule type" value="Genomic_DNA"/>
</dbReference>
<dbReference type="RefSeq" id="WP_407033009.1">
    <property type="nucleotide sequence ID" value="NZ_JAQGEF010000039.1"/>
</dbReference>